<name>A0A6P1W798_9BACT</name>
<dbReference type="InterPro" id="IPR011037">
    <property type="entry name" value="Pyrv_Knase-like_insert_dom_sf"/>
</dbReference>
<gene>
    <name evidence="2" type="ORF">GJR95_34375</name>
</gene>
<keyword evidence="3" id="KW-1185">Reference proteome</keyword>
<sequence length="207" mass="23093">MNILSVNVGLPRSVEWGGRTITTAIFKYPIEGPVSLEPLNFVGDRQADLTVHGGPDKAVYAYDTAHYTHWQHQIERDDWAPGLFGENLTTEGLLESEVRIGDLFRAGSALLRAVQPRFPCYKLNVRFDDSGMTRRFAREGRSGIYFRVVEPGTVQAGDEITLIEAADTTITIQTVSEIVLTRKADKDVFASLLTLPHLPDSLRRMFG</sequence>
<dbReference type="KEGG" id="senf:GJR95_34375"/>
<dbReference type="Pfam" id="PF03473">
    <property type="entry name" value="MOSC"/>
    <property type="match status" value="1"/>
</dbReference>
<dbReference type="InterPro" id="IPR052353">
    <property type="entry name" value="Benzoxazolinone_Detox_Enz"/>
</dbReference>
<dbReference type="GO" id="GO:0030151">
    <property type="term" value="F:molybdenum ion binding"/>
    <property type="evidence" value="ECO:0007669"/>
    <property type="project" value="InterPro"/>
</dbReference>
<reference evidence="2 3" key="1">
    <citation type="submission" date="2019-11" db="EMBL/GenBank/DDBJ databases">
        <title>Spirosoma endbachense sp. nov., isolated from a natural salt meadow.</title>
        <authorList>
            <person name="Rojas J."/>
            <person name="Ambika Manirajan B."/>
            <person name="Ratering S."/>
            <person name="Suarez C."/>
            <person name="Geissler-Plaum R."/>
            <person name="Schnell S."/>
        </authorList>
    </citation>
    <scope>NUCLEOTIDE SEQUENCE [LARGE SCALE GENOMIC DNA]</scope>
    <source>
        <strain evidence="2 3">I-24</strain>
    </source>
</reference>
<dbReference type="GO" id="GO:0003824">
    <property type="term" value="F:catalytic activity"/>
    <property type="evidence" value="ECO:0007669"/>
    <property type="project" value="InterPro"/>
</dbReference>
<dbReference type="PANTHER" id="PTHR30212">
    <property type="entry name" value="PROTEIN YIIM"/>
    <property type="match status" value="1"/>
</dbReference>
<dbReference type="AlphaFoldDB" id="A0A6P1W798"/>
<dbReference type="InterPro" id="IPR005302">
    <property type="entry name" value="MoCF_Sase_C"/>
</dbReference>
<evidence type="ECO:0000259" key="1">
    <source>
        <dbReference type="PROSITE" id="PS51340"/>
    </source>
</evidence>
<evidence type="ECO:0000313" key="3">
    <source>
        <dbReference type="Proteomes" id="UP000464577"/>
    </source>
</evidence>
<dbReference type="GO" id="GO:0030170">
    <property type="term" value="F:pyridoxal phosphate binding"/>
    <property type="evidence" value="ECO:0007669"/>
    <property type="project" value="InterPro"/>
</dbReference>
<dbReference type="EMBL" id="CP045997">
    <property type="protein sequence ID" value="QHV99790.1"/>
    <property type="molecule type" value="Genomic_DNA"/>
</dbReference>
<feature type="domain" description="MOSC" evidence="1">
    <location>
        <begin position="28"/>
        <end position="163"/>
    </location>
</feature>
<dbReference type="RefSeq" id="WP_162390182.1">
    <property type="nucleotide sequence ID" value="NZ_CP045997.1"/>
</dbReference>
<proteinExistence type="predicted"/>
<accession>A0A6P1W798</accession>
<organism evidence="2 3">
    <name type="scientific">Spirosoma endbachense</name>
    <dbReference type="NCBI Taxonomy" id="2666025"/>
    <lineage>
        <taxon>Bacteria</taxon>
        <taxon>Pseudomonadati</taxon>
        <taxon>Bacteroidota</taxon>
        <taxon>Cytophagia</taxon>
        <taxon>Cytophagales</taxon>
        <taxon>Cytophagaceae</taxon>
        <taxon>Spirosoma</taxon>
    </lineage>
</organism>
<dbReference type="PANTHER" id="PTHR30212:SF2">
    <property type="entry name" value="PROTEIN YIIM"/>
    <property type="match status" value="1"/>
</dbReference>
<dbReference type="Gene3D" id="2.40.33.20">
    <property type="entry name" value="PK beta-barrel domain-like"/>
    <property type="match status" value="1"/>
</dbReference>
<protein>
    <submittedName>
        <fullName evidence="2">MOSC domain-containing protein</fullName>
    </submittedName>
</protein>
<dbReference type="Proteomes" id="UP000464577">
    <property type="component" value="Chromosome"/>
</dbReference>
<evidence type="ECO:0000313" key="2">
    <source>
        <dbReference type="EMBL" id="QHV99790.1"/>
    </source>
</evidence>
<dbReference type="PROSITE" id="PS51340">
    <property type="entry name" value="MOSC"/>
    <property type="match status" value="1"/>
</dbReference>
<dbReference type="SUPFAM" id="SSF50800">
    <property type="entry name" value="PK beta-barrel domain-like"/>
    <property type="match status" value="1"/>
</dbReference>